<dbReference type="PANTHER" id="PTHR37422">
    <property type="entry name" value="TEICHURONIC ACID BIOSYNTHESIS PROTEIN TUAE"/>
    <property type="match status" value="1"/>
</dbReference>
<protein>
    <submittedName>
        <fullName evidence="2">O-antigen ligase domain-containing protein</fullName>
    </submittedName>
</protein>
<comment type="caution">
    <text evidence="2">The sequence shown here is derived from an EMBL/GenBank/DDBJ whole genome shotgun (WGS) entry which is preliminary data.</text>
</comment>
<organism evidence="2 3">
    <name type="scientific">Actinophytocola glycyrrhizae</name>
    <dbReference type="NCBI Taxonomy" id="2044873"/>
    <lineage>
        <taxon>Bacteria</taxon>
        <taxon>Bacillati</taxon>
        <taxon>Actinomycetota</taxon>
        <taxon>Actinomycetes</taxon>
        <taxon>Pseudonocardiales</taxon>
        <taxon>Pseudonocardiaceae</taxon>
    </lineage>
</organism>
<proteinExistence type="predicted"/>
<dbReference type="PANTHER" id="PTHR37422:SF13">
    <property type="entry name" value="LIPOPOLYSACCHARIDE BIOSYNTHESIS PROTEIN PA4999-RELATED"/>
    <property type="match status" value="1"/>
</dbReference>
<dbReference type="RefSeq" id="WP_378062003.1">
    <property type="nucleotide sequence ID" value="NZ_JBHSIS010000026.1"/>
</dbReference>
<feature type="transmembrane region" description="Helical" evidence="1">
    <location>
        <begin position="351"/>
        <end position="369"/>
    </location>
</feature>
<feature type="transmembrane region" description="Helical" evidence="1">
    <location>
        <begin position="245"/>
        <end position="264"/>
    </location>
</feature>
<reference evidence="3" key="1">
    <citation type="journal article" date="2019" name="Int. J. Syst. Evol. Microbiol.">
        <title>The Global Catalogue of Microorganisms (GCM) 10K type strain sequencing project: providing services to taxonomists for standard genome sequencing and annotation.</title>
        <authorList>
            <consortium name="The Broad Institute Genomics Platform"/>
            <consortium name="The Broad Institute Genome Sequencing Center for Infectious Disease"/>
            <person name="Wu L."/>
            <person name="Ma J."/>
        </authorList>
    </citation>
    <scope>NUCLEOTIDE SEQUENCE [LARGE SCALE GENOMIC DNA]</scope>
    <source>
        <strain evidence="3">ZS-22-S1</strain>
    </source>
</reference>
<feature type="transmembrane region" description="Helical" evidence="1">
    <location>
        <begin position="322"/>
        <end position="342"/>
    </location>
</feature>
<keyword evidence="3" id="KW-1185">Reference proteome</keyword>
<feature type="transmembrane region" description="Helical" evidence="1">
    <location>
        <begin position="196"/>
        <end position="211"/>
    </location>
</feature>
<feature type="transmembrane region" description="Helical" evidence="1">
    <location>
        <begin position="43"/>
        <end position="62"/>
    </location>
</feature>
<feature type="transmembrane region" description="Helical" evidence="1">
    <location>
        <begin position="172"/>
        <end position="189"/>
    </location>
</feature>
<keyword evidence="2" id="KW-0436">Ligase</keyword>
<accession>A0ABV9SI90</accession>
<dbReference type="Proteomes" id="UP001595859">
    <property type="component" value="Unassembled WGS sequence"/>
</dbReference>
<keyword evidence="1" id="KW-0812">Transmembrane</keyword>
<dbReference type="EMBL" id="JBHSIS010000026">
    <property type="protein sequence ID" value="MFC4859081.1"/>
    <property type="molecule type" value="Genomic_DNA"/>
</dbReference>
<dbReference type="InterPro" id="IPR051533">
    <property type="entry name" value="WaaL-like"/>
</dbReference>
<name>A0ABV9SI90_9PSEU</name>
<evidence type="ECO:0000256" key="1">
    <source>
        <dbReference type="SAM" id="Phobius"/>
    </source>
</evidence>
<evidence type="ECO:0000313" key="2">
    <source>
        <dbReference type="EMBL" id="MFC4859081.1"/>
    </source>
</evidence>
<dbReference type="GO" id="GO:0016874">
    <property type="term" value="F:ligase activity"/>
    <property type="evidence" value="ECO:0007669"/>
    <property type="project" value="UniProtKB-KW"/>
</dbReference>
<feature type="transmembrane region" description="Helical" evidence="1">
    <location>
        <begin position="217"/>
        <end position="233"/>
    </location>
</feature>
<keyword evidence="1" id="KW-0472">Membrane</keyword>
<feature type="transmembrane region" description="Helical" evidence="1">
    <location>
        <begin position="98"/>
        <end position="119"/>
    </location>
</feature>
<keyword evidence="1" id="KW-1133">Transmembrane helix</keyword>
<sequence length="393" mass="42176">MALTRTFLPERTAPRLLGAVWALLVINTLGSQGADTIIPIPRPVAQMVTMGAVVAAFLLALLLNPRVRLRPSAYLLLLTLLLAVSIASSARLESGFGALFRCFRFAVFVGTLWLVSHWWDDWLSLLRHHIRAFAAVLATVVLGLVVSPGMALPDVYGGRIVGAVWPLTPPQIGLYSATMTGLVILLWLGHRTTRSSLLWLAVPGIALLLLSHTRTALLGLVGGLVVALLALVSTSSRARKVFTRAVLVAGIGAVVAGPAVQAWFRRGQDDLTSLTGREKVWDALLAAPRSLDDRLLGIGLTNKSFDGLPIDSSWLTVYWEQGYLGLVIVGAFLVTLLAVACLRPPSLTRSIALFLIFYCVIASYTEAGLGDASPYLLNLTLAAALLTRTKEST</sequence>
<feature type="transmembrane region" description="Helical" evidence="1">
    <location>
        <begin position="131"/>
        <end position="152"/>
    </location>
</feature>
<evidence type="ECO:0000313" key="3">
    <source>
        <dbReference type="Proteomes" id="UP001595859"/>
    </source>
</evidence>
<gene>
    <name evidence="2" type="ORF">ACFPCV_36765</name>
</gene>
<feature type="transmembrane region" description="Helical" evidence="1">
    <location>
        <begin position="74"/>
        <end position="92"/>
    </location>
</feature>